<keyword evidence="12" id="KW-1185">Reference proteome</keyword>
<feature type="domain" description="DNA methylase N-4/N-6" evidence="10">
    <location>
        <begin position="30"/>
        <end position="334"/>
    </location>
</feature>
<evidence type="ECO:0000256" key="5">
    <source>
        <dbReference type="ARBA" id="ARBA00022747"/>
    </source>
</evidence>
<evidence type="ECO:0000313" key="12">
    <source>
        <dbReference type="Proteomes" id="UP000637578"/>
    </source>
</evidence>
<keyword evidence="5" id="KW-0680">Restriction system</keyword>
<feature type="region of interest" description="Disordered" evidence="9">
    <location>
        <begin position="231"/>
        <end position="254"/>
    </location>
</feature>
<name>A0A8J3CE52_9PSEU</name>
<comment type="catalytic activity">
    <reaction evidence="7">
        <text>a 2'-deoxycytidine in DNA + S-adenosyl-L-methionine = an N(4)-methyl-2'-deoxycytidine in DNA + S-adenosyl-L-homocysteine + H(+)</text>
        <dbReference type="Rhea" id="RHEA:16857"/>
        <dbReference type="Rhea" id="RHEA-COMP:11369"/>
        <dbReference type="Rhea" id="RHEA-COMP:13674"/>
        <dbReference type="ChEBI" id="CHEBI:15378"/>
        <dbReference type="ChEBI" id="CHEBI:57856"/>
        <dbReference type="ChEBI" id="CHEBI:59789"/>
        <dbReference type="ChEBI" id="CHEBI:85452"/>
        <dbReference type="ChEBI" id="CHEBI:137933"/>
        <dbReference type="EC" id="2.1.1.113"/>
    </reaction>
</comment>
<evidence type="ECO:0000256" key="2">
    <source>
        <dbReference type="ARBA" id="ARBA00022603"/>
    </source>
</evidence>
<evidence type="ECO:0000256" key="7">
    <source>
        <dbReference type="ARBA" id="ARBA00049120"/>
    </source>
</evidence>
<keyword evidence="6" id="KW-0238">DNA-binding</keyword>
<evidence type="ECO:0000256" key="9">
    <source>
        <dbReference type="SAM" id="MobiDB-lite"/>
    </source>
</evidence>
<reference evidence="11" key="2">
    <citation type="submission" date="2020-09" db="EMBL/GenBank/DDBJ databases">
        <authorList>
            <person name="Sun Q."/>
            <person name="Zhou Y."/>
        </authorList>
    </citation>
    <scope>NUCLEOTIDE SEQUENCE</scope>
    <source>
        <strain evidence="11">CGMCC 4.5737</strain>
    </source>
</reference>
<feature type="region of interest" description="Disordered" evidence="9">
    <location>
        <begin position="62"/>
        <end position="84"/>
    </location>
</feature>
<dbReference type="RefSeq" id="WP_189061758.1">
    <property type="nucleotide sequence ID" value="NZ_BMMK01000050.1"/>
</dbReference>
<evidence type="ECO:0000313" key="11">
    <source>
        <dbReference type="EMBL" id="GGM81039.1"/>
    </source>
</evidence>
<dbReference type="Proteomes" id="UP000637578">
    <property type="component" value="Unassembled WGS sequence"/>
</dbReference>
<dbReference type="AlphaFoldDB" id="A0A8J3CE52"/>
<keyword evidence="2 11" id="KW-0489">Methyltransferase</keyword>
<dbReference type="InterPro" id="IPR017985">
    <property type="entry name" value="MeTrfase_CN4_CS"/>
</dbReference>
<gene>
    <name evidence="11" type="primary">yhdJ</name>
    <name evidence="11" type="ORF">GCM10012275_59600</name>
</gene>
<organism evidence="11 12">
    <name type="scientific">Longimycelium tulufanense</name>
    <dbReference type="NCBI Taxonomy" id="907463"/>
    <lineage>
        <taxon>Bacteria</taxon>
        <taxon>Bacillati</taxon>
        <taxon>Actinomycetota</taxon>
        <taxon>Actinomycetes</taxon>
        <taxon>Pseudonocardiales</taxon>
        <taxon>Pseudonocardiaceae</taxon>
        <taxon>Longimycelium</taxon>
    </lineage>
</organism>
<dbReference type="InterPro" id="IPR002941">
    <property type="entry name" value="DNA_methylase_N4/N6"/>
</dbReference>
<evidence type="ECO:0000259" key="10">
    <source>
        <dbReference type="Pfam" id="PF01555"/>
    </source>
</evidence>
<reference evidence="11" key="1">
    <citation type="journal article" date="2014" name="Int. J. Syst. Evol. Microbiol.">
        <title>Complete genome sequence of Corynebacterium casei LMG S-19264T (=DSM 44701T), isolated from a smear-ripened cheese.</title>
        <authorList>
            <consortium name="US DOE Joint Genome Institute (JGI-PGF)"/>
            <person name="Walter F."/>
            <person name="Albersmeier A."/>
            <person name="Kalinowski J."/>
            <person name="Ruckert C."/>
        </authorList>
    </citation>
    <scope>NUCLEOTIDE SEQUENCE</scope>
    <source>
        <strain evidence="11">CGMCC 4.5737</strain>
    </source>
</reference>
<dbReference type="Pfam" id="PF01555">
    <property type="entry name" value="N6_N4_Mtase"/>
    <property type="match status" value="1"/>
</dbReference>
<dbReference type="GO" id="GO:0009307">
    <property type="term" value="P:DNA restriction-modification system"/>
    <property type="evidence" value="ECO:0007669"/>
    <property type="project" value="UniProtKB-KW"/>
</dbReference>
<dbReference type="PRINTS" id="PR00508">
    <property type="entry name" value="S21N4MTFRASE"/>
</dbReference>
<proteinExistence type="inferred from homology"/>
<keyword evidence="3" id="KW-0808">Transferase</keyword>
<comment type="similarity">
    <text evidence="1">Belongs to the N(4)/N(6)-methyltransferase family. N(4) subfamily.</text>
</comment>
<dbReference type="SUPFAM" id="SSF53335">
    <property type="entry name" value="S-adenosyl-L-methionine-dependent methyltransferases"/>
    <property type="match status" value="1"/>
</dbReference>
<dbReference type="EC" id="2.1.1.-" evidence="8"/>
<dbReference type="Gene3D" id="3.40.50.150">
    <property type="entry name" value="Vaccinia Virus protein VP39"/>
    <property type="match status" value="1"/>
</dbReference>
<evidence type="ECO:0000256" key="8">
    <source>
        <dbReference type="RuleBase" id="RU362026"/>
    </source>
</evidence>
<dbReference type="InterPro" id="IPR001091">
    <property type="entry name" value="RM_Methyltransferase"/>
</dbReference>
<dbReference type="EMBL" id="BMMK01000050">
    <property type="protein sequence ID" value="GGM81039.1"/>
    <property type="molecule type" value="Genomic_DNA"/>
</dbReference>
<evidence type="ECO:0000256" key="4">
    <source>
        <dbReference type="ARBA" id="ARBA00022691"/>
    </source>
</evidence>
<dbReference type="GO" id="GO:0008170">
    <property type="term" value="F:N-methyltransferase activity"/>
    <property type="evidence" value="ECO:0007669"/>
    <property type="project" value="InterPro"/>
</dbReference>
<dbReference type="InterPro" id="IPR029063">
    <property type="entry name" value="SAM-dependent_MTases_sf"/>
</dbReference>
<dbReference type="GO" id="GO:0032259">
    <property type="term" value="P:methylation"/>
    <property type="evidence" value="ECO:0007669"/>
    <property type="project" value="UniProtKB-KW"/>
</dbReference>
<protein>
    <recommendedName>
        <fullName evidence="8">Methyltransferase</fullName>
        <ecNumber evidence="8">2.1.1.-</ecNumber>
    </recommendedName>
</protein>
<comment type="caution">
    <text evidence="11">The sequence shown here is derived from an EMBL/GenBank/DDBJ whole genome shotgun (WGS) entry which is preliminary data.</text>
</comment>
<dbReference type="PROSITE" id="PS00093">
    <property type="entry name" value="N4_MTASE"/>
    <property type="match status" value="1"/>
</dbReference>
<dbReference type="GO" id="GO:0003677">
    <property type="term" value="F:DNA binding"/>
    <property type="evidence" value="ECO:0007669"/>
    <property type="project" value="UniProtKB-KW"/>
</dbReference>
<accession>A0A8J3CE52</accession>
<evidence type="ECO:0000256" key="1">
    <source>
        <dbReference type="ARBA" id="ARBA00010203"/>
    </source>
</evidence>
<dbReference type="GO" id="GO:0015667">
    <property type="term" value="F:site-specific DNA-methyltransferase (cytosine-N4-specific) activity"/>
    <property type="evidence" value="ECO:0007669"/>
    <property type="project" value="UniProtKB-EC"/>
</dbReference>
<sequence>MTSLYYRDHNMELHVGDALEVMATLPTASVDCVVTSPPYWGLRDYGTAHWIGGNPHCRHSLGTTPHQRRTVKKTGTGRGRSDSAKHCRRCGAISQDQQYGLEPTIEEYVRRLREVSAEVERLLTPGGTFWLNLRDGYSYHNSGTGSTRTTTVDDSPKVVRHKSLLGLPWRVALDLQHDGWIIRNAVVWHKPNGIPDPASDRFSSRYEVVFLLVKQPDYYFDISRVLAPLSPNRPASRKSRRGGTKPYTVKSPWNPHSLGKNPGDVWSISTRPLPEAHCAPFPLDLPWRCVTAGCPDNGRVLDPFSGAGTTGLAARKLGRFYQGIDLRADYHEIFLRRLADHTAGTACDRSEVA</sequence>
<evidence type="ECO:0000256" key="6">
    <source>
        <dbReference type="ARBA" id="ARBA00023125"/>
    </source>
</evidence>
<keyword evidence="4" id="KW-0949">S-adenosyl-L-methionine</keyword>
<evidence type="ECO:0000256" key="3">
    <source>
        <dbReference type="ARBA" id="ARBA00022679"/>
    </source>
</evidence>